<evidence type="ECO:0000313" key="2">
    <source>
        <dbReference type="EMBL" id="KAK7030203.1"/>
    </source>
</evidence>
<dbReference type="EMBL" id="JAWWNJ010000026">
    <property type="protein sequence ID" value="KAK7030203.1"/>
    <property type="molecule type" value="Genomic_DNA"/>
</dbReference>
<organism evidence="2 3">
    <name type="scientific">Favolaschia claudopus</name>
    <dbReference type="NCBI Taxonomy" id="2862362"/>
    <lineage>
        <taxon>Eukaryota</taxon>
        <taxon>Fungi</taxon>
        <taxon>Dikarya</taxon>
        <taxon>Basidiomycota</taxon>
        <taxon>Agaricomycotina</taxon>
        <taxon>Agaricomycetes</taxon>
        <taxon>Agaricomycetidae</taxon>
        <taxon>Agaricales</taxon>
        <taxon>Marasmiineae</taxon>
        <taxon>Mycenaceae</taxon>
        <taxon>Favolaschia</taxon>
    </lineage>
</organism>
<feature type="region of interest" description="Disordered" evidence="1">
    <location>
        <begin position="173"/>
        <end position="197"/>
    </location>
</feature>
<keyword evidence="3" id="KW-1185">Reference proteome</keyword>
<feature type="region of interest" description="Disordered" evidence="1">
    <location>
        <begin position="293"/>
        <end position="317"/>
    </location>
</feature>
<reference evidence="2 3" key="1">
    <citation type="journal article" date="2024" name="J Genomics">
        <title>Draft genome sequencing and assembly of Favolaschia claudopus CIRM-BRFM 2984 isolated from oak limbs.</title>
        <authorList>
            <person name="Navarro D."/>
            <person name="Drula E."/>
            <person name="Chaduli D."/>
            <person name="Cazenave R."/>
            <person name="Ahrendt S."/>
            <person name="Wang J."/>
            <person name="Lipzen A."/>
            <person name="Daum C."/>
            <person name="Barry K."/>
            <person name="Grigoriev I.V."/>
            <person name="Favel A."/>
            <person name="Rosso M.N."/>
            <person name="Martin F."/>
        </authorList>
    </citation>
    <scope>NUCLEOTIDE SEQUENCE [LARGE SCALE GENOMIC DNA]</scope>
    <source>
        <strain evidence="2 3">CIRM-BRFM 2984</strain>
    </source>
</reference>
<evidence type="ECO:0000313" key="3">
    <source>
        <dbReference type="Proteomes" id="UP001362999"/>
    </source>
</evidence>
<sequence>MSAEVSIFGNFGLCLLRHRLRPKSTESELDTGGGDGHAYHLLSESFILVLSSCGSLMNMPPHNRLSGARIDFLCSEDRGKRLEGLGLRLLATISLDIAGSTATQRTAGFQYTAGRLQNPQAISRRRNDDATSRSALGVSRVTFQDDSRGILLALWQENVLNHLDRSHRRTDYLTRNSPLAPPTSRLHPQARLGTPPSSYAPLRRPRVCMRVHHLQAVSSPSPLGLRITGSSSDPHLFSSPPRPLRYRLPLTDTSFATPLYSVHARTTLPTLAPQRHHSHLVVPLPQLLLRRLPGNSSKRGVKGTAGTGGTNAEGGAR</sequence>
<accession>A0AAW0BTY3</accession>
<evidence type="ECO:0000256" key="1">
    <source>
        <dbReference type="SAM" id="MobiDB-lite"/>
    </source>
</evidence>
<name>A0AAW0BTY3_9AGAR</name>
<gene>
    <name evidence="2" type="ORF">R3P38DRAFT_3189163</name>
</gene>
<comment type="caution">
    <text evidence="2">The sequence shown here is derived from an EMBL/GenBank/DDBJ whole genome shotgun (WGS) entry which is preliminary data.</text>
</comment>
<dbReference type="Proteomes" id="UP001362999">
    <property type="component" value="Unassembled WGS sequence"/>
</dbReference>
<protein>
    <submittedName>
        <fullName evidence="2">Uncharacterized protein</fullName>
    </submittedName>
</protein>
<dbReference type="AlphaFoldDB" id="A0AAW0BTY3"/>
<feature type="compositionally biased region" description="Gly residues" evidence="1">
    <location>
        <begin position="303"/>
        <end position="317"/>
    </location>
</feature>
<proteinExistence type="predicted"/>